<comment type="caution">
    <text evidence="2">The sequence shown here is derived from an EMBL/GenBank/DDBJ whole genome shotgun (WGS) entry which is preliminary data.</text>
</comment>
<dbReference type="Proteomes" id="UP001627154">
    <property type="component" value="Unassembled WGS sequence"/>
</dbReference>
<evidence type="ECO:0000313" key="3">
    <source>
        <dbReference type="Proteomes" id="UP001627154"/>
    </source>
</evidence>
<dbReference type="EMBL" id="JBJJXI010000055">
    <property type="protein sequence ID" value="KAL3399788.1"/>
    <property type="molecule type" value="Genomic_DNA"/>
</dbReference>
<evidence type="ECO:0000313" key="2">
    <source>
        <dbReference type="EMBL" id="KAL3399788.1"/>
    </source>
</evidence>
<reference evidence="2 3" key="1">
    <citation type="journal article" date="2024" name="bioRxiv">
        <title>A reference genome for Trichogramma kaykai: A tiny desert-dwelling parasitoid wasp with competing sex-ratio distorters.</title>
        <authorList>
            <person name="Culotta J."/>
            <person name="Lindsey A.R."/>
        </authorList>
    </citation>
    <scope>NUCLEOTIDE SEQUENCE [LARGE SCALE GENOMIC DNA]</scope>
    <source>
        <strain evidence="2 3">KSX58</strain>
    </source>
</reference>
<keyword evidence="1" id="KW-0732">Signal</keyword>
<dbReference type="AlphaFoldDB" id="A0ABD2X370"/>
<feature type="chain" id="PRO_5044854428" description="Single domain-containing protein" evidence="1">
    <location>
        <begin position="20"/>
        <end position="105"/>
    </location>
</feature>
<sequence>MKSFCFLLVLAVCVINGLSQVSEVRAKCKAGESEGDCVKRVLEIFDNQCVRIIAGDFVTVQQCGTIHCGDNLRPIEGDDSKPYPYCCPTCEIIDKDKPYVIARTG</sequence>
<organism evidence="2 3">
    <name type="scientific">Trichogramma kaykai</name>
    <dbReference type="NCBI Taxonomy" id="54128"/>
    <lineage>
        <taxon>Eukaryota</taxon>
        <taxon>Metazoa</taxon>
        <taxon>Ecdysozoa</taxon>
        <taxon>Arthropoda</taxon>
        <taxon>Hexapoda</taxon>
        <taxon>Insecta</taxon>
        <taxon>Pterygota</taxon>
        <taxon>Neoptera</taxon>
        <taxon>Endopterygota</taxon>
        <taxon>Hymenoptera</taxon>
        <taxon>Apocrita</taxon>
        <taxon>Proctotrupomorpha</taxon>
        <taxon>Chalcidoidea</taxon>
        <taxon>Trichogrammatidae</taxon>
        <taxon>Trichogramma</taxon>
    </lineage>
</organism>
<accession>A0ABD2X370</accession>
<proteinExistence type="predicted"/>
<protein>
    <recommendedName>
        <fullName evidence="4">Single domain-containing protein</fullName>
    </recommendedName>
</protein>
<name>A0ABD2X370_9HYME</name>
<feature type="signal peptide" evidence="1">
    <location>
        <begin position="1"/>
        <end position="19"/>
    </location>
</feature>
<keyword evidence="3" id="KW-1185">Reference proteome</keyword>
<gene>
    <name evidence="2" type="ORF">TKK_007026</name>
</gene>
<evidence type="ECO:0000256" key="1">
    <source>
        <dbReference type="SAM" id="SignalP"/>
    </source>
</evidence>
<evidence type="ECO:0008006" key="4">
    <source>
        <dbReference type="Google" id="ProtNLM"/>
    </source>
</evidence>